<evidence type="ECO:0000313" key="3">
    <source>
        <dbReference type="Proteomes" id="UP000515160"/>
    </source>
</evidence>
<name>A0A6P8XXA0_DROAB</name>
<dbReference type="RefSeq" id="XP_034115940.1">
    <property type="nucleotide sequence ID" value="XM_034260049.2"/>
</dbReference>
<dbReference type="OrthoDB" id="7250310at2759"/>
<accession>A0A6P8XXA0</accession>
<keyword evidence="2" id="KW-0732">Signal</keyword>
<feature type="compositionally biased region" description="Low complexity" evidence="1">
    <location>
        <begin position="77"/>
        <end position="149"/>
    </location>
</feature>
<feature type="region of interest" description="Disordered" evidence="1">
    <location>
        <begin position="254"/>
        <end position="286"/>
    </location>
</feature>
<feature type="chain" id="PRO_5027589866" evidence="2">
    <location>
        <begin position="19"/>
        <end position="434"/>
    </location>
</feature>
<reference evidence="4" key="1">
    <citation type="submission" date="2025-08" db="UniProtKB">
        <authorList>
            <consortium name="RefSeq"/>
        </authorList>
    </citation>
    <scope>IDENTIFICATION</scope>
    <source>
        <strain evidence="4">15112-1751.03</strain>
        <tissue evidence="4">Whole Adult</tissue>
    </source>
</reference>
<dbReference type="GeneID" id="117575714"/>
<sequence>MSISYCAILLLAFTICGSISTPEVDQNNAGVASICPPDHYLYNNLCYRNNRCPVGYYLGSDGMCYIIEPKPCPADSTTTTTTTTEAPSNTEVPITTEEPTTTEESTTTTTEEPITTEEPTTTEESTTTTTTEVPTTSTTEEPTTSTTEDPIILTTTEETIIAPAEQVRCPHGSIFMNEQCRKIICTQGEYFEGRCLSPACPVGTVWRNKQCLEPGYITTILEIDNVVKNSHVYRTNTENIHRVEYETVKPYDPSSDFNFDTTTTSKPVVQKTTTSSPLPPPPAPLTKEPYPGEVPPDGCCLVKSPRFCRPYPPTWVCINHSKKICDARICTRPLIYLKPPQVVELTNPPLLVMPPTPPLSACATPDCQESDLLNCSGCALGKRESCSTGCYNYYCPNGNCALKKSEEFCALYPGGFGCNHLDGCIWDWCTEKCH</sequence>
<feature type="signal peptide" evidence="2">
    <location>
        <begin position="1"/>
        <end position="18"/>
    </location>
</feature>
<protein>
    <submittedName>
        <fullName evidence="4">Mucin-2</fullName>
    </submittedName>
</protein>
<evidence type="ECO:0000256" key="2">
    <source>
        <dbReference type="SAM" id="SignalP"/>
    </source>
</evidence>
<organism evidence="3 4">
    <name type="scientific">Drosophila albomicans</name>
    <name type="common">Fruit fly</name>
    <dbReference type="NCBI Taxonomy" id="7291"/>
    <lineage>
        <taxon>Eukaryota</taxon>
        <taxon>Metazoa</taxon>
        <taxon>Ecdysozoa</taxon>
        <taxon>Arthropoda</taxon>
        <taxon>Hexapoda</taxon>
        <taxon>Insecta</taxon>
        <taxon>Pterygota</taxon>
        <taxon>Neoptera</taxon>
        <taxon>Endopterygota</taxon>
        <taxon>Diptera</taxon>
        <taxon>Brachycera</taxon>
        <taxon>Muscomorpha</taxon>
        <taxon>Ephydroidea</taxon>
        <taxon>Drosophilidae</taxon>
        <taxon>Drosophila</taxon>
    </lineage>
</organism>
<evidence type="ECO:0000313" key="4">
    <source>
        <dbReference type="RefSeq" id="XP_034115940.1"/>
    </source>
</evidence>
<proteinExistence type="predicted"/>
<feature type="region of interest" description="Disordered" evidence="1">
    <location>
        <begin position="75"/>
        <end position="149"/>
    </location>
</feature>
<dbReference type="AlphaFoldDB" id="A0A6P8XXA0"/>
<evidence type="ECO:0000256" key="1">
    <source>
        <dbReference type="SAM" id="MobiDB-lite"/>
    </source>
</evidence>
<keyword evidence="3" id="KW-1185">Reference proteome</keyword>
<gene>
    <name evidence="4" type="primary">LOC117575714</name>
</gene>
<dbReference type="Proteomes" id="UP000515160">
    <property type="component" value="Chromosome 2R"/>
</dbReference>